<proteinExistence type="predicted"/>
<dbReference type="Gene3D" id="3.60.15.10">
    <property type="entry name" value="Ribonuclease Z/Hydroxyacylglutathione hydrolase-like"/>
    <property type="match status" value="1"/>
</dbReference>
<dbReference type="EMBL" id="BNDS01000001">
    <property type="protein sequence ID" value="GHH96783.1"/>
    <property type="molecule type" value="Genomic_DNA"/>
</dbReference>
<gene>
    <name evidence="2" type="ORF">AM1BK_03260</name>
</gene>
<dbReference type="Proteomes" id="UP000637074">
    <property type="component" value="Unassembled WGS sequence"/>
</dbReference>
<dbReference type="PANTHER" id="PTHR23131">
    <property type="entry name" value="ENDORIBONUCLEASE LACTB2"/>
    <property type="match status" value="1"/>
</dbReference>
<name>A0ABQ3MZV5_9BACI</name>
<dbReference type="InterPro" id="IPR001279">
    <property type="entry name" value="Metallo-B-lactamas"/>
</dbReference>
<evidence type="ECO:0000259" key="1">
    <source>
        <dbReference type="SMART" id="SM00849"/>
    </source>
</evidence>
<feature type="domain" description="Metallo-beta-lactamase" evidence="1">
    <location>
        <begin position="22"/>
        <end position="228"/>
    </location>
</feature>
<dbReference type="Pfam" id="PF00753">
    <property type="entry name" value="Lactamase_B"/>
    <property type="match status" value="1"/>
</dbReference>
<dbReference type="InterPro" id="IPR036866">
    <property type="entry name" value="RibonucZ/Hydroxyglut_hydro"/>
</dbReference>
<evidence type="ECO:0000313" key="3">
    <source>
        <dbReference type="Proteomes" id="UP000637074"/>
    </source>
</evidence>
<dbReference type="PANTHER" id="PTHR23131:SF4">
    <property type="entry name" value="METALLO-BETA-LACTAMASE SUPERFAMILY POTEIN"/>
    <property type="match status" value="1"/>
</dbReference>
<organism evidence="2 3">
    <name type="scientific">Neobacillus kokaensis</name>
    <dbReference type="NCBI Taxonomy" id="2759023"/>
    <lineage>
        <taxon>Bacteria</taxon>
        <taxon>Bacillati</taxon>
        <taxon>Bacillota</taxon>
        <taxon>Bacilli</taxon>
        <taxon>Bacillales</taxon>
        <taxon>Bacillaceae</taxon>
        <taxon>Neobacillus</taxon>
    </lineage>
</organism>
<sequence>MMQKILDDVFLLTVPIPYDFGNVNCYLIKGKRGYTVVDTGDYTEEAIAVWQKVISEGLVVEKVVVTHAHTDHIGLAGWFQQQFNVPVWMAAKSYAELNKIRAQFINEKYFNPHALFLVRHGGPLFRKQDNRFHQYKSYQFDPDMVFDENEEIPLGDYSYNTIWTPGHSPDHFSFFNEKNQVLFVGDHILNSINPIVICNGEGDNPLKDYLQALEKLMQCQAKYVLPGHGEPIPDLMARIELMMSHYQKRWNQTYDAINEQGSTAFEVSQQVYGRNLSQERAGSAFYQTITNLTYLESLGQVKIAEKEGKIYFYQNS</sequence>
<dbReference type="InterPro" id="IPR050662">
    <property type="entry name" value="Sec-metab_biosynth-thioest"/>
</dbReference>
<dbReference type="SUPFAM" id="SSF56281">
    <property type="entry name" value="Metallo-hydrolase/oxidoreductase"/>
    <property type="match status" value="1"/>
</dbReference>
<accession>A0ABQ3MZV5</accession>
<evidence type="ECO:0000313" key="2">
    <source>
        <dbReference type="EMBL" id="GHH96783.1"/>
    </source>
</evidence>
<protein>
    <submittedName>
        <fullName evidence="2">MBL fold metallo-hydrolase</fullName>
    </submittedName>
</protein>
<dbReference type="SMART" id="SM00849">
    <property type="entry name" value="Lactamase_B"/>
    <property type="match status" value="1"/>
</dbReference>
<keyword evidence="3" id="KW-1185">Reference proteome</keyword>
<reference evidence="2 3" key="1">
    <citation type="journal article" date="2022" name="Int. J. Syst. Evol. Microbiol.">
        <title>Neobacillus kokaensis sp. nov., isolated from soil.</title>
        <authorList>
            <person name="Yuki K."/>
            <person name="Matsubara H."/>
            <person name="Yamaguchi S."/>
        </authorList>
    </citation>
    <scope>NUCLEOTIDE SEQUENCE [LARGE SCALE GENOMIC DNA]</scope>
    <source>
        <strain evidence="2 3">LOB 377</strain>
    </source>
</reference>
<comment type="caution">
    <text evidence="2">The sequence shown here is derived from an EMBL/GenBank/DDBJ whole genome shotgun (WGS) entry which is preliminary data.</text>
</comment>